<reference evidence="1 2" key="1">
    <citation type="submission" date="2023-03" db="EMBL/GenBank/DDBJ databases">
        <title>High recombination rates correlate with genetic variation in Cardiocondyla obscurior ants.</title>
        <authorList>
            <person name="Errbii M."/>
        </authorList>
    </citation>
    <scope>NUCLEOTIDE SEQUENCE [LARGE SCALE GENOMIC DNA]</scope>
    <source>
        <strain evidence="1">Alpha-2009</strain>
        <tissue evidence="1">Whole body</tissue>
    </source>
</reference>
<keyword evidence="2" id="KW-1185">Reference proteome</keyword>
<comment type="caution">
    <text evidence="1">The sequence shown here is derived from an EMBL/GenBank/DDBJ whole genome shotgun (WGS) entry which is preliminary data.</text>
</comment>
<accession>A0AAW2EAD6</accession>
<protein>
    <submittedName>
        <fullName evidence="1">Uncharacterized protein</fullName>
    </submittedName>
</protein>
<sequence length="87" mass="10457">MRKDELVSLKKRKESHYIESFAIRKKKKKKKKTILYYNERVIDVSLCKADSELAPYRSQEVHYDHRVIDDRRVTPPDTCDTEDEPNM</sequence>
<dbReference type="EMBL" id="JADYXP020000028">
    <property type="protein sequence ID" value="KAL0099210.1"/>
    <property type="molecule type" value="Genomic_DNA"/>
</dbReference>
<evidence type="ECO:0000313" key="1">
    <source>
        <dbReference type="EMBL" id="KAL0099210.1"/>
    </source>
</evidence>
<dbReference type="Proteomes" id="UP001430953">
    <property type="component" value="Unassembled WGS sequence"/>
</dbReference>
<dbReference type="AlphaFoldDB" id="A0AAW2EAD6"/>
<proteinExistence type="predicted"/>
<gene>
    <name evidence="1" type="ORF">PUN28_020052</name>
</gene>
<evidence type="ECO:0000313" key="2">
    <source>
        <dbReference type="Proteomes" id="UP001430953"/>
    </source>
</evidence>
<organism evidence="1 2">
    <name type="scientific">Cardiocondyla obscurior</name>
    <dbReference type="NCBI Taxonomy" id="286306"/>
    <lineage>
        <taxon>Eukaryota</taxon>
        <taxon>Metazoa</taxon>
        <taxon>Ecdysozoa</taxon>
        <taxon>Arthropoda</taxon>
        <taxon>Hexapoda</taxon>
        <taxon>Insecta</taxon>
        <taxon>Pterygota</taxon>
        <taxon>Neoptera</taxon>
        <taxon>Endopterygota</taxon>
        <taxon>Hymenoptera</taxon>
        <taxon>Apocrita</taxon>
        <taxon>Aculeata</taxon>
        <taxon>Formicoidea</taxon>
        <taxon>Formicidae</taxon>
        <taxon>Myrmicinae</taxon>
        <taxon>Cardiocondyla</taxon>
    </lineage>
</organism>
<name>A0AAW2EAD6_9HYME</name>